<dbReference type="SUPFAM" id="SSF88946">
    <property type="entry name" value="Sigma2 domain of RNA polymerase sigma factors"/>
    <property type="match status" value="1"/>
</dbReference>
<evidence type="ECO:0000259" key="5">
    <source>
        <dbReference type="Pfam" id="PF04542"/>
    </source>
</evidence>
<reference evidence="7" key="1">
    <citation type="submission" date="2020-05" db="EMBL/GenBank/DDBJ databases">
        <authorList>
            <person name="Chiriac C."/>
            <person name="Salcher M."/>
            <person name="Ghai R."/>
            <person name="Kavagutti S V."/>
        </authorList>
    </citation>
    <scope>NUCLEOTIDE SEQUENCE</scope>
</reference>
<dbReference type="InterPro" id="IPR013249">
    <property type="entry name" value="RNA_pol_sigma70_r4_t2"/>
</dbReference>
<dbReference type="CDD" id="cd06171">
    <property type="entry name" value="Sigma70_r4"/>
    <property type="match status" value="1"/>
</dbReference>
<dbReference type="Gene3D" id="1.10.10.10">
    <property type="entry name" value="Winged helix-like DNA-binding domain superfamily/Winged helix DNA-binding domain"/>
    <property type="match status" value="1"/>
</dbReference>
<dbReference type="PANTHER" id="PTHR43133">
    <property type="entry name" value="RNA POLYMERASE ECF-TYPE SIGMA FACTO"/>
    <property type="match status" value="1"/>
</dbReference>
<sequence length="168" mass="19018">MASKDLEDRVERLIEANTAALLAFFVRRTSDPADAADLLGDTLLVLWRRARALPADDAEARPWMFGVARRVLSNQRRGQRRQSAFQDRLREQIATTAHEPDADGIDLAAALRQLPDLDQEIIRLVHWDGFSQADTARLLGMPEGTVRSRHHRAREQLRGMLEGFPTAR</sequence>
<protein>
    <submittedName>
        <fullName evidence="7">Unannotated protein</fullName>
    </submittedName>
</protein>
<feature type="domain" description="RNA polymerase sigma-70 region 2" evidence="5">
    <location>
        <begin position="13"/>
        <end position="81"/>
    </location>
</feature>
<evidence type="ECO:0000256" key="3">
    <source>
        <dbReference type="ARBA" id="ARBA00023082"/>
    </source>
</evidence>
<keyword evidence="4" id="KW-0804">Transcription</keyword>
<evidence type="ECO:0000256" key="4">
    <source>
        <dbReference type="ARBA" id="ARBA00023163"/>
    </source>
</evidence>
<dbReference type="AlphaFoldDB" id="A0A6J7SHQ0"/>
<proteinExistence type="inferred from homology"/>
<dbReference type="Pfam" id="PF04542">
    <property type="entry name" value="Sigma70_r2"/>
    <property type="match status" value="1"/>
</dbReference>
<dbReference type="InterPro" id="IPR039425">
    <property type="entry name" value="RNA_pol_sigma-70-like"/>
</dbReference>
<evidence type="ECO:0000313" key="7">
    <source>
        <dbReference type="EMBL" id="CAB5040839.1"/>
    </source>
</evidence>
<gene>
    <name evidence="7" type="ORF">UFOPK4150_02397</name>
</gene>
<dbReference type="InterPro" id="IPR014284">
    <property type="entry name" value="RNA_pol_sigma-70_dom"/>
</dbReference>
<evidence type="ECO:0000259" key="6">
    <source>
        <dbReference type="Pfam" id="PF08281"/>
    </source>
</evidence>
<dbReference type="InterPro" id="IPR036388">
    <property type="entry name" value="WH-like_DNA-bd_sf"/>
</dbReference>
<organism evidence="7">
    <name type="scientific">freshwater metagenome</name>
    <dbReference type="NCBI Taxonomy" id="449393"/>
    <lineage>
        <taxon>unclassified sequences</taxon>
        <taxon>metagenomes</taxon>
        <taxon>ecological metagenomes</taxon>
    </lineage>
</organism>
<dbReference type="GO" id="GO:0016987">
    <property type="term" value="F:sigma factor activity"/>
    <property type="evidence" value="ECO:0007669"/>
    <property type="project" value="UniProtKB-KW"/>
</dbReference>
<dbReference type="SUPFAM" id="SSF88659">
    <property type="entry name" value="Sigma3 and sigma4 domains of RNA polymerase sigma factors"/>
    <property type="match status" value="1"/>
</dbReference>
<keyword evidence="2" id="KW-0805">Transcription regulation</keyword>
<dbReference type="InterPro" id="IPR013325">
    <property type="entry name" value="RNA_pol_sigma_r2"/>
</dbReference>
<dbReference type="Gene3D" id="1.10.1740.10">
    <property type="match status" value="1"/>
</dbReference>
<dbReference type="GO" id="GO:0006352">
    <property type="term" value="P:DNA-templated transcription initiation"/>
    <property type="evidence" value="ECO:0007669"/>
    <property type="project" value="InterPro"/>
</dbReference>
<name>A0A6J7SHQ0_9ZZZZ</name>
<dbReference type="InterPro" id="IPR007627">
    <property type="entry name" value="RNA_pol_sigma70_r2"/>
</dbReference>
<dbReference type="Pfam" id="PF08281">
    <property type="entry name" value="Sigma70_r4_2"/>
    <property type="match status" value="1"/>
</dbReference>
<evidence type="ECO:0000256" key="1">
    <source>
        <dbReference type="ARBA" id="ARBA00010641"/>
    </source>
</evidence>
<dbReference type="InterPro" id="IPR013324">
    <property type="entry name" value="RNA_pol_sigma_r3/r4-like"/>
</dbReference>
<evidence type="ECO:0000256" key="2">
    <source>
        <dbReference type="ARBA" id="ARBA00023015"/>
    </source>
</evidence>
<comment type="similarity">
    <text evidence="1">Belongs to the sigma-70 factor family. ECF subfamily.</text>
</comment>
<dbReference type="NCBIfam" id="TIGR02937">
    <property type="entry name" value="sigma70-ECF"/>
    <property type="match status" value="1"/>
</dbReference>
<dbReference type="GO" id="GO:0003677">
    <property type="term" value="F:DNA binding"/>
    <property type="evidence" value="ECO:0007669"/>
    <property type="project" value="InterPro"/>
</dbReference>
<keyword evidence="3" id="KW-0731">Sigma factor</keyword>
<accession>A0A6J7SHQ0</accession>
<dbReference type="EMBL" id="CAFBPU010000086">
    <property type="protein sequence ID" value="CAB5040839.1"/>
    <property type="molecule type" value="Genomic_DNA"/>
</dbReference>
<dbReference type="PANTHER" id="PTHR43133:SF25">
    <property type="entry name" value="RNA POLYMERASE SIGMA FACTOR RFAY-RELATED"/>
    <property type="match status" value="1"/>
</dbReference>
<feature type="domain" description="RNA polymerase sigma factor 70 region 4 type 2" evidence="6">
    <location>
        <begin position="107"/>
        <end position="157"/>
    </location>
</feature>